<dbReference type="InterPro" id="IPR036188">
    <property type="entry name" value="FAD/NAD-bd_sf"/>
</dbReference>
<keyword evidence="3" id="KW-0285">Flavoprotein</keyword>
<feature type="signal peptide" evidence="4">
    <location>
        <begin position="1"/>
        <end position="20"/>
    </location>
</feature>
<feature type="active site" description="Proton donor" evidence="2">
    <location>
        <position position="527"/>
    </location>
</feature>
<sequence>TFKMKLSAIILTATVAVAAAVEDSYDYVIVGGGTAGLALATRLSLGLPDAAILVVEAGPSALDEIRINAPGMRGSTLGSVYDWNFTTIPQEALGGRQVDVNRGHVLGGSSALNYLCYDRASEAEYDAWGELGNPGWGWDNMISGMIKAENFTAPSSDIHGDSGPIRGTYARKFPEALHSWLPTLNGLGIETNEKAVSGNPIGASIQPTNVDVTKYTRSYAANSYLPLAGDNLEVLTDTRVFNVDFADKKCKGQLRATGVTLDDGTKIKAKREVILSGGSIGSPGLLENSGIGQTEVLQAAGIETILELPGVGENYQDHIRTSNTYRLKEGFESFDFMIYDSGSELAGEQVALWLAGMPSWLDYTTSTYAFLDWTKVVNATGAEALIALAEEAAGPNPHAIDRKKIELLKDATVPQLEIIFENNYIGVKPYPGGQFLTLFSSVMHPMARGSVHIDPNDPHGKPIIDPKYLSNEYDIQASIAGAKLARQIANSLPMADTWDKEFEPGAEVESEEDWRKFVHDATLSFYHPTGTCSMLPLEDGGVVNEKLIVHGTSNLRIVDASIVPIILSAHIQTAVYAIAETAADFIIAEAE</sequence>
<dbReference type="EMBL" id="NLAX01000003">
    <property type="protein sequence ID" value="PKS12499.1"/>
    <property type="molecule type" value="Genomic_DNA"/>
</dbReference>
<evidence type="ECO:0000313" key="6">
    <source>
        <dbReference type="EMBL" id="PKS12499.1"/>
    </source>
</evidence>
<dbReference type="Pfam" id="PF05199">
    <property type="entry name" value="GMC_oxred_C"/>
    <property type="match status" value="1"/>
</dbReference>
<dbReference type="STRING" id="41688.A0A2N3NJ68"/>
<evidence type="ECO:0000256" key="2">
    <source>
        <dbReference type="PIRSR" id="PIRSR000137-1"/>
    </source>
</evidence>
<dbReference type="GO" id="GO:0016614">
    <property type="term" value="F:oxidoreductase activity, acting on CH-OH group of donors"/>
    <property type="evidence" value="ECO:0007669"/>
    <property type="project" value="InterPro"/>
</dbReference>
<accession>A0A2N3NJ68</accession>
<dbReference type="SUPFAM" id="SSF54373">
    <property type="entry name" value="FAD-linked reductases, C-terminal domain"/>
    <property type="match status" value="1"/>
</dbReference>
<name>A0A2N3NJ68_9PEZI</name>
<dbReference type="Pfam" id="PF00732">
    <property type="entry name" value="GMC_oxred_N"/>
    <property type="match status" value="1"/>
</dbReference>
<feature type="chain" id="PRO_5014969285" description="Glucose-methanol-choline oxidoreductase N-terminal domain-containing protein" evidence="4">
    <location>
        <begin position="21"/>
        <end position="591"/>
    </location>
</feature>
<evidence type="ECO:0000256" key="3">
    <source>
        <dbReference type="PIRSR" id="PIRSR000137-2"/>
    </source>
</evidence>
<comment type="cofactor">
    <cofactor evidence="3">
        <name>FAD</name>
        <dbReference type="ChEBI" id="CHEBI:57692"/>
    </cofactor>
</comment>
<dbReference type="AlphaFoldDB" id="A0A2N3NJ68"/>
<gene>
    <name evidence="6" type="ORF">jhhlp_000706</name>
</gene>
<feature type="non-terminal residue" evidence="6">
    <location>
        <position position="1"/>
    </location>
</feature>
<evidence type="ECO:0000313" key="7">
    <source>
        <dbReference type="Proteomes" id="UP000233524"/>
    </source>
</evidence>
<comment type="similarity">
    <text evidence="1">Belongs to the GMC oxidoreductase family.</text>
</comment>
<evidence type="ECO:0000256" key="1">
    <source>
        <dbReference type="ARBA" id="ARBA00010790"/>
    </source>
</evidence>
<dbReference type="Gene3D" id="3.50.50.60">
    <property type="entry name" value="FAD/NAD(P)-binding domain"/>
    <property type="match status" value="1"/>
</dbReference>
<feature type="binding site" evidence="3">
    <location>
        <position position="240"/>
    </location>
    <ligand>
        <name>FAD</name>
        <dbReference type="ChEBI" id="CHEBI:57692"/>
    </ligand>
</feature>
<protein>
    <recommendedName>
        <fullName evidence="5">Glucose-methanol-choline oxidoreductase N-terminal domain-containing protein</fullName>
    </recommendedName>
</protein>
<dbReference type="InterPro" id="IPR012132">
    <property type="entry name" value="GMC_OxRdtase"/>
</dbReference>
<dbReference type="PANTHER" id="PTHR11552">
    <property type="entry name" value="GLUCOSE-METHANOL-CHOLINE GMC OXIDOREDUCTASE"/>
    <property type="match status" value="1"/>
</dbReference>
<dbReference type="PROSITE" id="PS00624">
    <property type="entry name" value="GMC_OXRED_2"/>
    <property type="match status" value="1"/>
</dbReference>
<evidence type="ECO:0000256" key="4">
    <source>
        <dbReference type="SAM" id="SignalP"/>
    </source>
</evidence>
<dbReference type="GO" id="GO:0050660">
    <property type="term" value="F:flavin adenine dinucleotide binding"/>
    <property type="evidence" value="ECO:0007669"/>
    <property type="project" value="InterPro"/>
</dbReference>
<keyword evidence="4" id="KW-0732">Signal</keyword>
<dbReference type="PANTHER" id="PTHR11552:SF115">
    <property type="entry name" value="DEHYDROGENASE XPTC-RELATED"/>
    <property type="match status" value="1"/>
</dbReference>
<feature type="binding site" evidence="3">
    <location>
        <position position="105"/>
    </location>
    <ligand>
        <name>FAD</name>
        <dbReference type="ChEBI" id="CHEBI:57692"/>
    </ligand>
</feature>
<dbReference type="InterPro" id="IPR000172">
    <property type="entry name" value="GMC_OxRdtase_N"/>
</dbReference>
<keyword evidence="7" id="KW-1185">Reference proteome</keyword>
<dbReference type="GO" id="GO:0044550">
    <property type="term" value="P:secondary metabolite biosynthetic process"/>
    <property type="evidence" value="ECO:0007669"/>
    <property type="project" value="TreeGrafter"/>
</dbReference>
<proteinExistence type="inferred from homology"/>
<dbReference type="InterPro" id="IPR007867">
    <property type="entry name" value="GMC_OxRtase_C"/>
</dbReference>
<organism evidence="6 7">
    <name type="scientific">Lomentospora prolificans</name>
    <dbReference type="NCBI Taxonomy" id="41688"/>
    <lineage>
        <taxon>Eukaryota</taxon>
        <taxon>Fungi</taxon>
        <taxon>Dikarya</taxon>
        <taxon>Ascomycota</taxon>
        <taxon>Pezizomycotina</taxon>
        <taxon>Sordariomycetes</taxon>
        <taxon>Hypocreomycetidae</taxon>
        <taxon>Microascales</taxon>
        <taxon>Microascaceae</taxon>
        <taxon>Lomentospora</taxon>
    </lineage>
</organism>
<feature type="domain" description="Glucose-methanol-choline oxidoreductase N-terminal" evidence="5">
    <location>
        <begin position="278"/>
        <end position="292"/>
    </location>
</feature>
<dbReference type="PIRSF" id="PIRSF000137">
    <property type="entry name" value="Alcohol_oxidase"/>
    <property type="match status" value="1"/>
</dbReference>
<comment type="caution">
    <text evidence="6">The sequence shown here is derived from an EMBL/GenBank/DDBJ whole genome shotgun (WGS) entry which is preliminary data.</text>
</comment>
<dbReference type="Proteomes" id="UP000233524">
    <property type="component" value="Unassembled WGS sequence"/>
</dbReference>
<dbReference type="SUPFAM" id="SSF51905">
    <property type="entry name" value="FAD/NAD(P)-binding domain"/>
    <property type="match status" value="1"/>
</dbReference>
<keyword evidence="3" id="KW-0274">FAD</keyword>
<dbReference type="VEuPathDB" id="FungiDB:jhhlp_000706"/>
<reference evidence="6 7" key="1">
    <citation type="journal article" date="2017" name="G3 (Bethesda)">
        <title>First Draft Genome Sequence of the Pathogenic Fungus Lomentospora prolificans (Formerly Scedosporium prolificans).</title>
        <authorList>
            <person name="Luo R."/>
            <person name="Zimin A."/>
            <person name="Workman R."/>
            <person name="Fan Y."/>
            <person name="Pertea G."/>
            <person name="Grossman N."/>
            <person name="Wear M.P."/>
            <person name="Jia B."/>
            <person name="Miller H."/>
            <person name="Casadevall A."/>
            <person name="Timp W."/>
            <person name="Zhang S.X."/>
            <person name="Salzberg S.L."/>
        </authorList>
    </citation>
    <scope>NUCLEOTIDE SEQUENCE [LARGE SCALE GENOMIC DNA]</scope>
    <source>
        <strain evidence="6 7">JHH-5317</strain>
    </source>
</reference>
<evidence type="ECO:0000259" key="5">
    <source>
        <dbReference type="PROSITE" id="PS00624"/>
    </source>
</evidence>
<dbReference type="InParanoid" id="A0A2N3NJ68"/>
<feature type="active site" description="Proton acceptor" evidence="2">
    <location>
        <position position="570"/>
    </location>
</feature>
<dbReference type="OrthoDB" id="269227at2759"/>
<dbReference type="Gene3D" id="3.30.560.10">
    <property type="entry name" value="Glucose Oxidase, domain 3"/>
    <property type="match status" value="1"/>
</dbReference>